<protein>
    <submittedName>
        <fullName evidence="3">Dienelactone hydrolase family protein</fullName>
    </submittedName>
</protein>
<dbReference type="PANTHER" id="PTHR46623:SF6">
    <property type="entry name" value="ALPHA_BETA-HYDROLASES SUPERFAMILY PROTEIN"/>
    <property type="match status" value="1"/>
</dbReference>
<comment type="caution">
    <text evidence="3">The sequence shown here is derived from an EMBL/GenBank/DDBJ whole genome shotgun (WGS) entry which is preliminary data.</text>
</comment>
<proteinExistence type="predicted"/>
<dbReference type="SUPFAM" id="SSF53474">
    <property type="entry name" value="alpha/beta-Hydrolases"/>
    <property type="match status" value="1"/>
</dbReference>
<feature type="domain" description="Dienelactone hydrolase" evidence="2">
    <location>
        <begin position="76"/>
        <end position="288"/>
    </location>
</feature>
<dbReference type="AlphaFoldDB" id="A0A6M0RLN7"/>
<name>A0A6M0RLN7_9CYAN</name>
<keyword evidence="1" id="KW-0732">Signal</keyword>
<keyword evidence="3" id="KW-0378">Hydrolase</keyword>
<evidence type="ECO:0000259" key="2">
    <source>
        <dbReference type="Pfam" id="PF01738"/>
    </source>
</evidence>
<dbReference type="GO" id="GO:0016787">
    <property type="term" value="F:hydrolase activity"/>
    <property type="evidence" value="ECO:0007669"/>
    <property type="project" value="UniProtKB-KW"/>
</dbReference>
<dbReference type="InterPro" id="IPR002925">
    <property type="entry name" value="Dienelactn_hydro"/>
</dbReference>
<dbReference type="PROSITE" id="PS51257">
    <property type="entry name" value="PROKAR_LIPOPROTEIN"/>
    <property type="match status" value="1"/>
</dbReference>
<accession>A0A6M0RLN7</accession>
<dbReference type="Gene3D" id="3.40.50.1820">
    <property type="entry name" value="alpha/beta hydrolase"/>
    <property type="match status" value="1"/>
</dbReference>
<feature type="signal peptide" evidence="1">
    <location>
        <begin position="1"/>
        <end position="22"/>
    </location>
</feature>
<dbReference type="PANTHER" id="PTHR46623">
    <property type="entry name" value="CARBOXYMETHYLENEBUTENOLIDASE-RELATED"/>
    <property type="match status" value="1"/>
</dbReference>
<gene>
    <name evidence="3" type="ORF">DXZ20_13750</name>
</gene>
<evidence type="ECO:0000313" key="3">
    <source>
        <dbReference type="EMBL" id="NEZ56722.1"/>
    </source>
</evidence>
<feature type="chain" id="PRO_5026911757" evidence="1">
    <location>
        <begin position="23"/>
        <end position="292"/>
    </location>
</feature>
<sequence>MRKLLGLALVTALFAFSCTLINPPSSSQTPANDQSEAIAELHNDDVPVASPAAKDVAAETITAQDVTYGTLDGIPFEGYLVKPAEATEPLPGLIVIQEWWGLNDNIRTMTRRLAAEGYAALAVDLYDGQVAETRDEAKTLVQAAIQNSDRLTQNVIAAHNYLTNEQQAPKVGSIGWCFGGSWSFNAALALPEDLDAAVIYYGSQLSTDLTTLEPLQMPIQGHFGALDTNPSPDTVQSFETALKNLGKDTDIYIYEGANHAFANPSGTRYNADAADLAWQRTIAFLRQHLSNS</sequence>
<evidence type="ECO:0000256" key="1">
    <source>
        <dbReference type="SAM" id="SignalP"/>
    </source>
</evidence>
<evidence type="ECO:0000313" key="4">
    <source>
        <dbReference type="Proteomes" id="UP000481033"/>
    </source>
</evidence>
<dbReference type="RefSeq" id="WP_163698716.1">
    <property type="nucleotide sequence ID" value="NZ_QXHD01000004.1"/>
</dbReference>
<dbReference type="InterPro" id="IPR051049">
    <property type="entry name" value="Dienelactone_hydrolase-like"/>
</dbReference>
<dbReference type="InterPro" id="IPR029058">
    <property type="entry name" value="AB_hydrolase_fold"/>
</dbReference>
<reference evidence="3 4" key="1">
    <citation type="journal article" date="2020" name="Microb. Ecol.">
        <title>Ecogenomics of the Marine Benthic Filamentous Cyanobacterium Adonisia.</title>
        <authorList>
            <person name="Walter J.M."/>
            <person name="Coutinho F.H."/>
            <person name="Leomil L."/>
            <person name="Hargreaves P.I."/>
            <person name="Campeao M.E."/>
            <person name="Vieira V.V."/>
            <person name="Silva B.S."/>
            <person name="Fistarol G.O."/>
            <person name="Salomon P.S."/>
            <person name="Sawabe T."/>
            <person name="Mino S."/>
            <person name="Hosokawa M."/>
            <person name="Miyashita H."/>
            <person name="Maruyama F."/>
            <person name="van Verk M.C."/>
            <person name="Dutilh B.E."/>
            <person name="Thompson C.C."/>
            <person name="Thompson F.L."/>
        </authorList>
    </citation>
    <scope>NUCLEOTIDE SEQUENCE [LARGE SCALE GENOMIC DNA]</scope>
    <source>
        <strain evidence="3 4">CCMR0081</strain>
    </source>
</reference>
<dbReference type="Proteomes" id="UP000481033">
    <property type="component" value="Unassembled WGS sequence"/>
</dbReference>
<dbReference type="EMBL" id="QXHD01000004">
    <property type="protein sequence ID" value="NEZ56722.1"/>
    <property type="molecule type" value="Genomic_DNA"/>
</dbReference>
<organism evidence="3 4">
    <name type="scientific">Adonisia turfae CCMR0081</name>
    <dbReference type="NCBI Taxonomy" id="2292702"/>
    <lineage>
        <taxon>Bacteria</taxon>
        <taxon>Bacillati</taxon>
        <taxon>Cyanobacteriota</taxon>
        <taxon>Adonisia</taxon>
        <taxon>Adonisia turfae</taxon>
    </lineage>
</organism>
<dbReference type="Pfam" id="PF01738">
    <property type="entry name" value="DLH"/>
    <property type="match status" value="1"/>
</dbReference>
<keyword evidence="4" id="KW-1185">Reference proteome</keyword>